<dbReference type="EMBL" id="BAAARA010000008">
    <property type="protein sequence ID" value="GAA2348757.1"/>
    <property type="molecule type" value="Genomic_DNA"/>
</dbReference>
<dbReference type="InterPro" id="IPR029063">
    <property type="entry name" value="SAM-dependent_MTases_sf"/>
</dbReference>
<protein>
    <submittedName>
        <fullName evidence="2">Bis-aminopropyl spermidine synthase family protein</fullName>
    </submittedName>
</protein>
<dbReference type="InterPro" id="IPR051720">
    <property type="entry name" value="rRNA_MeTrfase/Polyamine_Synth"/>
</dbReference>
<proteinExistence type="predicted"/>
<evidence type="ECO:0000259" key="1">
    <source>
        <dbReference type="Pfam" id="PF01861"/>
    </source>
</evidence>
<dbReference type="Gene3D" id="3.40.50.150">
    <property type="entry name" value="Vaccinia Virus protein VP39"/>
    <property type="match status" value="1"/>
</dbReference>
<comment type="caution">
    <text evidence="2">The sequence shown here is derived from an EMBL/GenBank/DDBJ whole genome shotgun (WGS) entry which is preliminary data.</text>
</comment>
<dbReference type="Pfam" id="PF01861">
    <property type="entry name" value="BpsA_C"/>
    <property type="match status" value="1"/>
</dbReference>
<gene>
    <name evidence="2" type="ORF">GCM10009854_27720</name>
</gene>
<dbReference type="SUPFAM" id="SSF53335">
    <property type="entry name" value="S-adenosyl-L-methionine-dependent methyltransferases"/>
    <property type="match status" value="1"/>
</dbReference>
<evidence type="ECO:0000313" key="2">
    <source>
        <dbReference type="EMBL" id="GAA2348757.1"/>
    </source>
</evidence>
<dbReference type="PANTHER" id="PTHR23290">
    <property type="entry name" value="RRNA N6-ADENOSINE-METHYLTRANSFERASE METTL5"/>
    <property type="match status" value="1"/>
</dbReference>
<dbReference type="PANTHER" id="PTHR23290:SF0">
    <property type="entry name" value="RRNA N6-ADENOSINE-METHYLTRANSFERASE METTL5"/>
    <property type="match status" value="1"/>
</dbReference>
<dbReference type="PROSITE" id="PS00092">
    <property type="entry name" value="N6_MTASE"/>
    <property type="match status" value="1"/>
</dbReference>
<keyword evidence="3" id="KW-1185">Reference proteome</keyword>
<feature type="domain" description="N(4)-bis(aminopropyl)spermidine synthase C-terminal" evidence="1">
    <location>
        <begin position="111"/>
        <end position="287"/>
    </location>
</feature>
<sequence length="507" mass="55699">MNAAESEPVEAVRDLLNSAGPLARRRRDVLGELTGGHRSLDELIRRTGVSRRTVEDLLDAAGDDLQQDASGYRLTDEAAARYREEFDLDELRAPRARTDEQLDLMSGFITSGPKPTAALDHVTATPETALRRAEWMRDNYDLPGTKVLLLGDHDLTSLALSIVEPRAQLRVVDLDEQILRHIDTVAADRGYGIGTLHADLRFGLPPDLESWADLVFTDPPYTAEGIGLFAARAAECLARANSRLLLAYGYSDRTPALGHKVQQEVLRLGMVFEAILPGFHRYYGAQAIGSASDLYVCQPTAQTRKLALRQVHSIYTHGPQSVESMSSATSETLLSALADPVGAPVAELRSPGWTRPVRGQHTPVFDLRADPGPWLLRMLLACNADRAGFLVDNNHPDITSERAQTDLVNLVSSKFRLRFHRSSPDAKHAVVIADAVESDSVAAHLLRRAHGKLGNVWREGLIAHTAELTKREAKDKVAELAPDTGDLALRLIDLPRHRVGEVVVRAR</sequence>
<name>A0ABN3GD96_9PSEU</name>
<dbReference type="Proteomes" id="UP001501218">
    <property type="component" value="Unassembled WGS sequence"/>
</dbReference>
<accession>A0ABN3GD96</accession>
<dbReference type="InterPro" id="IPR002052">
    <property type="entry name" value="DNA_methylase_N6_adenine_CS"/>
</dbReference>
<dbReference type="RefSeq" id="WP_344131334.1">
    <property type="nucleotide sequence ID" value="NZ_BAAARA010000008.1"/>
</dbReference>
<evidence type="ECO:0000313" key="3">
    <source>
        <dbReference type="Proteomes" id="UP001501218"/>
    </source>
</evidence>
<reference evidence="2 3" key="1">
    <citation type="journal article" date="2019" name="Int. J. Syst. Evol. Microbiol.">
        <title>The Global Catalogue of Microorganisms (GCM) 10K type strain sequencing project: providing services to taxonomists for standard genome sequencing and annotation.</title>
        <authorList>
            <consortium name="The Broad Institute Genomics Platform"/>
            <consortium name="The Broad Institute Genome Sequencing Center for Infectious Disease"/>
            <person name="Wu L."/>
            <person name="Ma J."/>
        </authorList>
    </citation>
    <scope>NUCLEOTIDE SEQUENCE [LARGE SCALE GENOMIC DNA]</scope>
    <source>
        <strain evidence="2 3">JCM 16221</strain>
    </source>
</reference>
<dbReference type="InterPro" id="IPR002723">
    <property type="entry name" value="BpsA_C"/>
</dbReference>
<organism evidence="2 3">
    <name type="scientific">Saccharopolyspora halophila</name>
    <dbReference type="NCBI Taxonomy" id="405551"/>
    <lineage>
        <taxon>Bacteria</taxon>
        <taxon>Bacillati</taxon>
        <taxon>Actinomycetota</taxon>
        <taxon>Actinomycetes</taxon>
        <taxon>Pseudonocardiales</taxon>
        <taxon>Pseudonocardiaceae</taxon>
        <taxon>Saccharopolyspora</taxon>
    </lineage>
</organism>